<dbReference type="EMBL" id="CACRUS010000003">
    <property type="protein sequence ID" value="VYT91413.1"/>
    <property type="molecule type" value="Genomic_DNA"/>
</dbReference>
<reference evidence="2" key="1">
    <citation type="submission" date="2019-11" db="EMBL/GenBank/DDBJ databases">
        <authorList>
            <person name="Feng L."/>
        </authorList>
    </citation>
    <scope>NUCLEOTIDE SEQUENCE</scope>
    <source>
        <strain evidence="2">PagglomeransLFYP105</strain>
    </source>
</reference>
<protein>
    <recommendedName>
        <fullName evidence="1">Bro-N domain-containing protein</fullName>
    </recommendedName>
</protein>
<proteinExistence type="predicted"/>
<accession>A0A6N3AKY8</accession>
<dbReference type="InterPro" id="IPR003497">
    <property type="entry name" value="BRO_N_domain"/>
</dbReference>
<name>A0A6N3AKY8_ENTAG</name>
<dbReference type="AlphaFoldDB" id="A0A6N3AKY8"/>
<dbReference type="Pfam" id="PF02498">
    <property type="entry name" value="Bro-N"/>
    <property type="match status" value="1"/>
</dbReference>
<organism evidence="2">
    <name type="scientific">Enterobacter agglomerans</name>
    <name type="common">Erwinia herbicola</name>
    <name type="synonym">Pantoea agglomerans</name>
    <dbReference type="NCBI Taxonomy" id="549"/>
    <lineage>
        <taxon>Bacteria</taxon>
        <taxon>Pseudomonadati</taxon>
        <taxon>Pseudomonadota</taxon>
        <taxon>Gammaproteobacteria</taxon>
        <taxon>Enterobacterales</taxon>
        <taxon>Erwiniaceae</taxon>
        <taxon>Pantoea</taxon>
        <taxon>Pantoea agglomerans group</taxon>
    </lineage>
</organism>
<dbReference type="InterPro" id="IPR018876">
    <property type="entry name" value="Phage_P22_antirepressor_C"/>
</dbReference>
<sequence>MRAKNSEAQKCANTLGLLSNKSGKENIDMNIVAKSDYNFQGFAFNPVTEGGAIWFTSTELAKALGYKKTDAISQIYARNADEFSESMSLTLNMKVNGINNSLRNKSVRVYSLRGAHLVAMFASTPKAKDFRRWALDILDREVQDSPIAKQFSDEELVSLCYLQLWMEKSQRVSQQLYPAMKQAKSEYAGMLYDIAHDIRYMTGETKKILLREAQDLDSSNIVVKHAQPMLAMLRGEEWIH</sequence>
<feature type="domain" description="Bro-N" evidence="1">
    <location>
        <begin position="29"/>
        <end position="146"/>
    </location>
</feature>
<gene>
    <name evidence="2" type="ORF">PALFYP105_02818</name>
</gene>
<dbReference type="Pfam" id="PF10548">
    <property type="entry name" value="P22_AR_C"/>
    <property type="match status" value="1"/>
</dbReference>
<dbReference type="PROSITE" id="PS51750">
    <property type="entry name" value="BRO_N"/>
    <property type="match status" value="1"/>
</dbReference>
<dbReference type="SMART" id="SM01040">
    <property type="entry name" value="Bro-N"/>
    <property type="match status" value="1"/>
</dbReference>
<evidence type="ECO:0000313" key="2">
    <source>
        <dbReference type="EMBL" id="VYT91413.1"/>
    </source>
</evidence>
<evidence type="ECO:0000259" key="1">
    <source>
        <dbReference type="PROSITE" id="PS51750"/>
    </source>
</evidence>